<dbReference type="Proteomes" id="UP000304928">
    <property type="component" value="Unassembled WGS sequence"/>
</dbReference>
<evidence type="ECO:0000256" key="2">
    <source>
        <dbReference type="ARBA" id="ARBA00010210"/>
    </source>
</evidence>
<dbReference type="EMBL" id="QZAR01000014">
    <property type="protein sequence ID" value="THW95086.1"/>
    <property type="molecule type" value="Genomic_DNA"/>
</dbReference>
<dbReference type="InterPro" id="IPR028651">
    <property type="entry name" value="ING_fam"/>
</dbReference>
<feature type="domain" description="PHD-type" evidence="11">
    <location>
        <begin position="504"/>
        <end position="554"/>
    </location>
</feature>
<feature type="site" description="Histone H3K4me3 binding" evidence="7">
    <location>
        <position position="521"/>
    </location>
</feature>
<dbReference type="InterPro" id="IPR013083">
    <property type="entry name" value="Znf_RING/FYVE/PHD"/>
</dbReference>
<gene>
    <name evidence="12" type="ORF">D6D15_01632</name>
</gene>
<feature type="binding site" evidence="8">
    <location>
        <position position="520"/>
    </location>
    <ligand>
        <name>Zn(2+)</name>
        <dbReference type="ChEBI" id="CHEBI:29105"/>
        <label>2</label>
    </ligand>
</feature>
<feature type="site" description="Histone H3K4me3 binding" evidence="7">
    <location>
        <position position="517"/>
    </location>
</feature>
<reference evidence="12 13" key="1">
    <citation type="submission" date="2018-10" db="EMBL/GenBank/DDBJ databases">
        <title>Fifty Aureobasidium pullulans genomes reveal a recombining polyextremotolerant generalist.</title>
        <authorList>
            <person name="Gostincar C."/>
            <person name="Turk M."/>
            <person name="Zajc J."/>
            <person name="Gunde-Cimerman N."/>
        </authorList>
    </citation>
    <scope>NUCLEOTIDE SEQUENCE [LARGE SCALE GENOMIC DNA]</scope>
    <source>
        <strain evidence="12 13">EXF-10507</strain>
    </source>
</reference>
<feature type="compositionally biased region" description="Acidic residues" evidence="10">
    <location>
        <begin position="211"/>
        <end position="235"/>
    </location>
</feature>
<dbReference type="PANTHER" id="PTHR10333">
    <property type="entry name" value="INHIBITOR OF GROWTH PROTEIN"/>
    <property type="match status" value="1"/>
</dbReference>
<feature type="binding site" evidence="8">
    <location>
        <position position="533"/>
    </location>
    <ligand>
        <name>Zn(2+)</name>
        <dbReference type="ChEBI" id="CHEBI:29105"/>
        <label>1</label>
    </ligand>
</feature>
<keyword evidence="3 8" id="KW-0479">Metal-binding</keyword>
<evidence type="ECO:0000259" key="11">
    <source>
        <dbReference type="PROSITE" id="PS50016"/>
    </source>
</evidence>
<dbReference type="AlphaFoldDB" id="A0A4S9BQL4"/>
<evidence type="ECO:0000256" key="7">
    <source>
        <dbReference type="PIRSR" id="PIRSR628651-50"/>
    </source>
</evidence>
<dbReference type="InterPro" id="IPR001965">
    <property type="entry name" value="Znf_PHD"/>
</dbReference>
<dbReference type="InterPro" id="IPR011011">
    <property type="entry name" value="Znf_FYVE_PHD"/>
</dbReference>
<evidence type="ECO:0000256" key="8">
    <source>
        <dbReference type="PIRSR" id="PIRSR628651-51"/>
    </source>
</evidence>
<feature type="compositionally biased region" description="Acidic residues" evidence="10">
    <location>
        <begin position="464"/>
        <end position="495"/>
    </location>
</feature>
<dbReference type="GO" id="GO:0000785">
    <property type="term" value="C:chromatin"/>
    <property type="evidence" value="ECO:0007669"/>
    <property type="project" value="UniProtKB-ARBA"/>
</dbReference>
<keyword evidence="5 8" id="KW-0862">Zinc</keyword>
<feature type="region of interest" description="Disordered" evidence="10">
    <location>
        <begin position="414"/>
        <end position="502"/>
    </location>
</feature>
<feature type="compositionally biased region" description="Basic and acidic residues" evidence="10">
    <location>
        <begin position="428"/>
        <end position="463"/>
    </location>
</feature>
<dbReference type="InterPro" id="IPR019787">
    <property type="entry name" value="Znf_PHD-finger"/>
</dbReference>
<feature type="binding site" evidence="8">
    <location>
        <position position="551"/>
    </location>
    <ligand>
        <name>Zn(2+)</name>
        <dbReference type="ChEBI" id="CHEBI:29105"/>
        <label>2</label>
    </ligand>
</feature>
<feature type="site" description="Histone H3K4me3 binding" evidence="7">
    <location>
        <position position="506"/>
    </location>
</feature>
<keyword evidence="6" id="KW-0539">Nucleus</keyword>
<evidence type="ECO:0000313" key="13">
    <source>
        <dbReference type="Proteomes" id="UP000304928"/>
    </source>
</evidence>
<evidence type="ECO:0000256" key="1">
    <source>
        <dbReference type="ARBA" id="ARBA00004123"/>
    </source>
</evidence>
<dbReference type="PROSITE" id="PS50016">
    <property type="entry name" value="ZF_PHD_2"/>
    <property type="match status" value="2"/>
</dbReference>
<proteinExistence type="inferred from homology"/>
<feature type="binding site" evidence="8">
    <location>
        <position position="524"/>
    </location>
    <ligand>
        <name>Zn(2+)</name>
        <dbReference type="ChEBI" id="CHEBI:29105"/>
        <label>2</label>
    </ligand>
</feature>
<evidence type="ECO:0000256" key="10">
    <source>
        <dbReference type="SAM" id="MobiDB-lite"/>
    </source>
</evidence>
<feature type="binding site" evidence="8">
    <location>
        <position position="509"/>
    </location>
    <ligand>
        <name>Zn(2+)</name>
        <dbReference type="ChEBI" id="CHEBI:29105"/>
        <label>1</label>
    </ligand>
</feature>
<feature type="binding site" evidence="8">
    <location>
        <position position="507"/>
    </location>
    <ligand>
        <name>Zn(2+)</name>
        <dbReference type="ChEBI" id="CHEBI:29105"/>
        <label>1</label>
    </ligand>
</feature>
<evidence type="ECO:0000256" key="5">
    <source>
        <dbReference type="ARBA" id="ARBA00022833"/>
    </source>
</evidence>
<dbReference type="SUPFAM" id="SSF57903">
    <property type="entry name" value="FYVE/PHD zinc finger"/>
    <property type="match status" value="2"/>
</dbReference>
<accession>A0A4S9BQL4</accession>
<organism evidence="12 13">
    <name type="scientific">Aureobasidium pullulans</name>
    <name type="common">Black yeast</name>
    <name type="synonym">Pullularia pullulans</name>
    <dbReference type="NCBI Taxonomy" id="5580"/>
    <lineage>
        <taxon>Eukaryota</taxon>
        <taxon>Fungi</taxon>
        <taxon>Dikarya</taxon>
        <taxon>Ascomycota</taxon>
        <taxon>Pezizomycotina</taxon>
        <taxon>Dothideomycetes</taxon>
        <taxon>Dothideomycetidae</taxon>
        <taxon>Dothideales</taxon>
        <taxon>Saccotheciaceae</taxon>
        <taxon>Aureobasidium</taxon>
    </lineage>
</organism>
<dbReference type="GO" id="GO:0005634">
    <property type="term" value="C:nucleus"/>
    <property type="evidence" value="ECO:0007669"/>
    <property type="project" value="UniProtKB-SubCell"/>
</dbReference>
<dbReference type="InterPro" id="IPR019786">
    <property type="entry name" value="Zinc_finger_PHD-type_CS"/>
</dbReference>
<evidence type="ECO:0000313" key="12">
    <source>
        <dbReference type="EMBL" id="THW95086.1"/>
    </source>
</evidence>
<dbReference type="Pfam" id="PF00628">
    <property type="entry name" value="PHD"/>
    <property type="match status" value="1"/>
</dbReference>
<sequence>MSTESLNDTMNLVRHLASHLAAEPNLPSVRELTRGEVDAWIRALDVDIEPRAVDFLSVPVLELLLHKQNLGIWDNPRCLARAPIANFNPVAVNPWNPDATFYIDHVVKSGGSPLDASVAAGVETITIEDDASEDDSDDESMTDFNPGETARTSIRDAAEAGVLEQNINDDGNSGQEDTEGEITVRGSAEKAYLALKKPERNRRQTNSRQDEIDDDEGDDEELDGETAIDEAEDPAEISMQQEPEPQDPENAESSSTAEEFDDDYPDRELWCHCNMPQDERSMVECNNHKDVDCKGKWYHISCAGLSRVPPEKSDWYCRDCRKKRNPIHLNNEPHRPRNGDLCSSTLQRWLGALDTGIPDKEIRFLAPIVMCQMITHTPAILAQARENWKKGLFRYDPPVVANKWFRYYDLPGSEEEVVEGGSKADGATTKDTEDKADTEVSDKEEDAKSAAEMDDETKSSTKSEDEDEDEDEDRDGDGDGDEDEDEDEDENDPASEDSTNSEGKTYCVCGKESYGKMIACDNKCAKEWFHPKCVHLARIPPPRSKWYCPECRVKLGKGVFSDGVVGGNNIR</sequence>
<protein>
    <recommendedName>
        <fullName evidence="11">PHD-type domain-containing protein</fullName>
    </recommendedName>
</protein>
<evidence type="ECO:0000256" key="4">
    <source>
        <dbReference type="ARBA" id="ARBA00022771"/>
    </source>
</evidence>
<evidence type="ECO:0000256" key="9">
    <source>
        <dbReference type="PROSITE-ProRule" id="PRU00146"/>
    </source>
</evidence>
<name>A0A4S9BQL4_AURPU</name>
<feature type="binding site" evidence="8">
    <location>
        <position position="530"/>
    </location>
    <ligand>
        <name>Zn(2+)</name>
        <dbReference type="ChEBI" id="CHEBI:29105"/>
        <label>1</label>
    </ligand>
</feature>
<feature type="region of interest" description="Disordered" evidence="10">
    <location>
        <begin position="164"/>
        <end position="262"/>
    </location>
</feature>
<comment type="subcellular location">
    <subcellularLocation>
        <location evidence="1">Nucleus</location>
    </subcellularLocation>
</comment>
<dbReference type="PROSITE" id="PS01359">
    <property type="entry name" value="ZF_PHD_1"/>
    <property type="match status" value="1"/>
</dbReference>
<dbReference type="GO" id="GO:0008270">
    <property type="term" value="F:zinc ion binding"/>
    <property type="evidence" value="ECO:0007669"/>
    <property type="project" value="UniProtKB-KW"/>
</dbReference>
<comment type="caution">
    <text evidence="12">The sequence shown here is derived from an EMBL/GenBank/DDBJ whole genome shotgun (WGS) entry which is preliminary data.</text>
</comment>
<dbReference type="CDD" id="cd15505">
    <property type="entry name" value="PHD_ING"/>
    <property type="match status" value="1"/>
</dbReference>
<feature type="compositionally biased region" description="Acidic residues" evidence="10">
    <location>
        <begin position="128"/>
        <end position="141"/>
    </location>
</feature>
<feature type="compositionally biased region" description="Polar residues" evidence="10">
    <location>
        <begin position="165"/>
        <end position="175"/>
    </location>
</feature>
<dbReference type="Gene3D" id="3.30.40.10">
    <property type="entry name" value="Zinc/RING finger domain, C3HC4 (zinc finger)"/>
    <property type="match status" value="2"/>
</dbReference>
<feature type="site" description="Histone H3K4me3 binding" evidence="7">
    <location>
        <position position="528"/>
    </location>
</feature>
<feature type="binding site" evidence="8">
    <location>
        <position position="548"/>
    </location>
    <ligand>
        <name>Zn(2+)</name>
        <dbReference type="ChEBI" id="CHEBI:29105"/>
        <label>2</label>
    </ligand>
</feature>
<keyword evidence="4 9" id="KW-0863">Zinc-finger</keyword>
<comment type="similarity">
    <text evidence="2">Belongs to the ING family.</text>
</comment>
<feature type="region of interest" description="Disordered" evidence="10">
    <location>
        <begin position="128"/>
        <end position="151"/>
    </location>
</feature>
<dbReference type="SMART" id="SM00249">
    <property type="entry name" value="PHD"/>
    <property type="match status" value="2"/>
</dbReference>
<feature type="domain" description="PHD-type" evidence="11">
    <location>
        <begin position="268"/>
        <end position="323"/>
    </location>
</feature>
<evidence type="ECO:0000256" key="6">
    <source>
        <dbReference type="ARBA" id="ARBA00023242"/>
    </source>
</evidence>
<evidence type="ECO:0000256" key="3">
    <source>
        <dbReference type="ARBA" id="ARBA00022723"/>
    </source>
</evidence>